<protein>
    <submittedName>
        <fullName evidence="1">Uncharacterized protein</fullName>
    </submittedName>
</protein>
<dbReference type="AlphaFoldDB" id="A0A7X5VJ33"/>
<proteinExistence type="predicted"/>
<accession>A0A7X5VJ33</accession>
<reference evidence="1 2" key="1">
    <citation type="submission" date="2020-03" db="EMBL/GenBank/DDBJ databases">
        <title>Sequencing the genomes of 1000 actinobacteria strains.</title>
        <authorList>
            <person name="Klenk H.-P."/>
        </authorList>
    </citation>
    <scope>NUCLEOTIDE SEQUENCE [LARGE SCALE GENOMIC DNA]</scope>
    <source>
        <strain evidence="1 2">DSM 45490</strain>
    </source>
</reference>
<dbReference type="EMBL" id="JAASRO010000001">
    <property type="protein sequence ID" value="NIK61312.1"/>
    <property type="molecule type" value="Genomic_DNA"/>
</dbReference>
<dbReference type="RefSeq" id="WP_167215734.1">
    <property type="nucleotide sequence ID" value="NZ_JAASRO010000001.1"/>
</dbReference>
<organism evidence="1 2">
    <name type="scientific">Kribbella shirazensis</name>
    <dbReference type="NCBI Taxonomy" id="1105143"/>
    <lineage>
        <taxon>Bacteria</taxon>
        <taxon>Bacillati</taxon>
        <taxon>Actinomycetota</taxon>
        <taxon>Actinomycetes</taxon>
        <taxon>Propionibacteriales</taxon>
        <taxon>Kribbellaceae</taxon>
        <taxon>Kribbella</taxon>
    </lineage>
</organism>
<evidence type="ECO:0000313" key="1">
    <source>
        <dbReference type="EMBL" id="NIK61312.1"/>
    </source>
</evidence>
<evidence type="ECO:0000313" key="2">
    <source>
        <dbReference type="Proteomes" id="UP000555407"/>
    </source>
</evidence>
<comment type="caution">
    <text evidence="1">The sequence shown here is derived from an EMBL/GenBank/DDBJ whole genome shotgun (WGS) entry which is preliminary data.</text>
</comment>
<dbReference type="Proteomes" id="UP000555407">
    <property type="component" value="Unassembled WGS sequence"/>
</dbReference>
<gene>
    <name evidence="1" type="ORF">BJY22_007029</name>
</gene>
<name>A0A7X5VJ33_9ACTN</name>
<dbReference type="Gene3D" id="1.10.8.1060">
    <property type="entry name" value="Corynebacterium glutamicum thioredoxin-dependent arsenate reductase, N-terminal domain"/>
    <property type="match status" value="1"/>
</dbReference>
<dbReference type="NCBIfam" id="NF046112">
    <property type="entry name" value="MSMEG_6209_Nter"/>
    <property type="match status" value="1"/>
</dbReference>
<sequence length="81" mass="8734">MDRSDEERAIGEVVDRLAKQFPAVPTDEVAQVVSQSRPEFDDVPIRDFVPLFVERGAKAPLAAAGIVTICVRRGEALAGPS</sequence>
<keyword evidence="2" id="KW-1185">Reference proteome</keyword>